<comment type="subunit">
    <text evidence="3">Homotrimer.</text>
</comment>
<feature type="binding site" evidence="7">
    <location>
        <begin position="99"/>
        <end position="101"/>
    </location>
    <ligand>
        <name>phosphate</name>
        <dbReference type="ChEBI" id="CHEBI:43474"/>
    </ligand>
</feature>
<dbReference type="GO" id="GO:0009116">
    <property type="term" value="P:nucleoside metabolic process"/>
    <property type="evidence" value="ECO:0007669"/>
    <property type="project" value="InterPro"/>
</dbReference>
<dbReference type="NCBIfam" id="NF006054">
    <property type="entry name" value="PRK08202.1"/>
    <property type="match status" value="1"/>
</dbReference>
<organism evidence="9 10">
    <name type="scientific">Rikenella microfusus</name>
    <dbReference type="NCBI Taxonomy" id="28139"/>
    <lineage>
        <taxon>Bacteria</taxon>
        <taxon>Pseudomonadati</taxon>
        <taxon>Bacteroidota</taxon>
        <taxon>Bacteroidia</taxon>
        <taxon>Bacteroidales</taxon>
        <taxon>Rikenellaceae</taxon>
        <taxon>Rikenella</taxon>
    </lineage>
</organism>
<keyword evidence="4 6" id="KW-0328">Glycosyltransferase</keyword>
<dbReference type="InterPro" id="IPR011270">
    <property type="entry name" value="Pur_Nuc_Pase_Ino/Guo-sp"/>
</dbReference>
<dbReference type="PROSITE" id="PS01240">
    <property type="entry name" value="PNP_MTAP_2"/>
    <property type="match status" value="1"/>
</dbReference>
<dbReference type="UniPathway" id="UPA00606"/>
<evidence type="ECO:0000256" key="5">
    <source>
        <dbReference type="ARBA" id="ARBA00022679"/>
    </source>
</evidence>
<name>A0A379MQW7_9BACT</name>
<comment type="function">
    <text evidence="6">The purine nucleoside phosphorylases catalyze the phosphorolytic breakdown of the N-glycosidic bond in the beta-(deoxy)ribonucleoside molecules, with the formation of the corresponding free purine bases and pentose-1-phosphate.</text>
</comment>
<accession>A0A379MQW7</accession>
<evidence type="ECO:0000256" key="1">
    <source>
        <dbReference type="ARBA" id="ARBA00005058"/>
    </source>
</evidence>
<comment type="similarity">
    <text evidence="2 6">Belongs to the PNP/MTAP phosphorylase family.</text>
</comment>
<feature type="binding site" evidence="7">
    <location>
        <position position="79"/>
    </location>
    <ligand>
        <name>phosphate</name>
        <dbReference type="ChEBI" id="CHEBI:43474"/>
    </ligand>
</feature>
<feature type="domain" description="Nucleoside phosphorylase" evidence="8">
    <location>
        <begin position="42"/>
        <end position="291"/>
    </location>
</feature>
<dbReference type="GO" id="GO:0005737">
    <property type="term" value="C:cytoplasm"/>
    <property type="evidence" value="ECO:0007669"/>
    <property type="project" value="TreeGrafter"/>
</dbReference>
<dbReference type="InterPro" id="IPR018099">
    <property type="entry name" value="Purine_phosphorylase-2_CS"/>
</dbReference>
<evidence type="ECO:0000256" key="7">
    <source>
        <dbReference type="PIRSR" id="PIRSR000477-2"/>
    </source>
</evidence>
<dbReference type="InterPro" id="IPR011268">
    <property type="entry name" value="Purine_phosphorylase"/>
</dbReference>
<dbReference type="InterPro" id="IPR035994">
    <property type="entry name" value="Nucleoside_phosphorylase_sf"/>
</dbReference>
<protein>
    <recommendedName>
        <fullName evidence="6">Purine nucleoside phosphorylase</fullName>
        <ecNumber evidence="6">2.4.2.1</ecNumber>
    </recommendedName>
    <alternativeName>
        <fullName evidence="6">Inosine-guanosine phosphorylase</fullName>
    </alternativeName>
</protein>
<feature type="binding site" evidence="7">
    <location>
        <position position="210"/>
    </location>
    <ligand>
        <name>a purine D-ribonucleoside</name>
        <dbReference type="ChEBI" id="CHEBI:142355"/>
    </ligand>
</feature>
<dbReference type="PIRSF" id="PIRSF000477">
    <property type="entry name" value="PurNPase"/>
    <property type="match status" value="1"/>
</dbReference>
<dbReference type="SUPFAM" id="SSF53167">
    <property type="entry name" value="Purine and uridine phosphorylases"/>
    <property type="match status" value="1"/>
</dbReference>
<dbReference type="Proteomes" id="UP000255233">
    <property type="component" value="Unassembled WGS sequence"/>
</dbReference>
<evidence type="ECO:0000256" key="2">
    <source>
        <dbReference type="ARBA" id="ARBA00006751"/>
    </source>
</evidence>
<dbReference type="RefSeq" id="WP_027290750.1">
    <property type="nucleotide sequence ID" value="NZ_DBEWVC010000189.1"/>
</dbReference>
<feature type="binding site" evidence="7">
    <location>
        <position position="131"/>
    </location>
    <ligand>
        <name>phosphate</name>
        <dbReference type="ChEBI" id="CHEBI:43474"/>
    </ligand>
</feature>
<feature type="binding site" evidence="7">
    <location>
        <position position="229"/>
    </location>
    <ligand>
        <name>phosphate</name>
        <dbReference type="ChEBI" id="CHEBI:43474"/>
    </ligand>
</feature>
<sequence length="294" mass="31307">MSERIRNTTCFIRSRLNIAPRRYFTDMPGGTVESGGLPAPEVGIVLGSGLGALADTIEVIGTLDYADIPDFPRSTVEGHKGRFIYGRLGGKYVIAMEGRVHYYEGYPVGEVVLPVRAMCCLGIGTLIVSNAAGGLCPLFETGDIMVIDDHINLIPNPLVGPNDPALGVRFPDMGEPYDRRLIALAHAAAMAQGTVLRQGVYVGGTGPSYETPAEVRYFRGMGGDAVGMSTTPEVIVARHQGVRVLGFSLITNVLKGEPAQPCGAGKLTHDEVIEAGNRAMPKLCALVREIVTKL</sequence>
<reference evidence="9 10" key="1">
    <citation type="submission" date="2018-06" db="EMBL/GenBank/DDBJ databases">
        <authorList>
            <consortium name="Pathogen Informatics"/>
            <person name="Doyle S."/>
        </authorList>
    </citation>
    <scope>NUCLEOTIDE SEQUENCE [LARGE SCALE GENOMIC DNA]</scope>
    <source>
        <strain evidence="9 10">NCTC11190</strain>
    </source>
</reference>
<feature type="binding site" evidence="7">
    <location>
        <position position="252"/>
    </location>
    <ligand>
        <name>a purine D-ribonucleoside</name>
        <dbReference type="ChEBI" id="CHEBI:142355"/>
    </ligand>
</feature>
<dbReference type="AlphaFoldDB" id="A0A379MQW7"/>
<feature type="binding site" evidence="7">
    <location>
        <position position="48"/>
    </location>
    <ligand>
        <name>phosphate</name>
        <dbReference type="ChEBI" id="CHEBI:43474"/>
    </ligand>
</feature>
<dbReference type="PANTHER" id="PTHR11904">
    <property type="entry name" value="METHYLTHIOADENOSINE/PURINE NUCLEOSIDE PHOSPHORYLASE"/>
    <property type="match status" value="1"/>
</dbReference>
<dbReference type="PANTHER" id="PTHR11904:SF9">
    <property type="entry name" value="PURINE NUCLEOSIDE PHOSPHORYLASE-RELATED"/>
    <property type="match status" value="1"/>
</dbReference>
<evidence type="ECO:0000256" key="4">
    <source>
        <dbReference type="ARBA" id="ARBA00022676"/>
    </source>
</evidence>
<dbReference type="EMBL" id="UGVL01000001">
    <property type="protein sequence ID" value="SUE33237.1"/>
    <property type="molecule type" value="Genomic_DNA"/>
</dbReference>
<evidence type="ECO:0000313" key="9">
    <source>
        <dbReference type="EMBL" id="SUE33237.1"/>
    </source>
</evidence>
<keyword evidence="5 6" id="KW-0808">Transferase</keyword>
<comment type="pathway">
    <text evidence="1 6">Purine metabolism; purine nucleoside salvage.</text>
</comment>
<dbReference type="NCBIfam" id="TIGR01697">
    <property type="entry name" value="PNPH-PUNA-XAPA"/>
    <property type="match status" value="1"/>
</dbReference>
<evidence type="ECO:0000256" key="3">
    <source>
        <dbReference type="ARBA" id="ARBA00011233"/>
    </source>
</evidence>
<dbReference type="CDD" id="cd09009">
    <property type="entry name" value="PNP-EcPNPII_like"/>
    <property type="match status" value="1"/>
</dbReference>
<dbReference type="EC" id="2.4.2.1" evidence="6"/>
<dbReference type="STRING" id="880526.GCA_000427365_01004"/>
<keyword evidence="10" id="KW-1185">Reference proteome</keyword>
<evidence type="ECO:0000313" key="10">
    <source>
        <dbReference type="Proteomes" id="UP000255233"/>
    </source>
</evidence>
<dbReference type="InterPro" id="IPR000845">
    <property type="entry name" value="Nucleoside_phosphorylase_d"/>
</dbReference>
<dbReference type="NCBIfam" id="TIGR01700">
    <property type="entry name" value="PNPH"/>
    <property type="match status" value="1"/>
</dbReference>
<dbReference type="GO" id="GO:0004731">
    <property type="term" value="F:purine-nucleoside phosphorylase activity"/>
    <property type="evidence" value="ECO:0007669"/>
    <property type="project" value="UniProtKB-EC"/>
</dbReference>
<dbReference type="Pfam" id="PF01048">
    <property type="entry name" value="PNP_UDP_1"/>
    <property type="match status" value="1"/>
</dbReference>
<evidence type="ECO:0000259" key="8">
    <source>
        <dbReference type="Pfam" id="PF01048"/>
    </source>
</evidence>
<proteinExistence type="inferred from homology"/>
<gene>
    <name evidence="9" type="primary">punA</name>
    <name evidence="9" type="ORF">NCTC11190_00440</name>
</gene>
<evidence type="ECO:0000256" key="6">
    <source>
        <dbReference type="PIRNR" id="PIRNR000477"/>
    </source>
</evidence>
<dbReference type="Gene3D" id="3.40.50.1580">
    <property type="entry name" value="Nucleoside phosphorylase domain"/>
    <property type="match status" value="1"/>
</dbReference>